<evidence type="ECO:0000259" key="1">
    <source>
        <dbReference type="SMART" id="SM00507"/>
    </source>
</evidence>
<dbReference type="Gene3D" id="1.10.30.50">
    <property type="match status" value="1"/>
</dbReference>
<dbReference type="GO" id="GO:0004519">
    <property type="term" value="F:endonuclease activity"/>
    <property type="evidence" value="ECO:0007669"/>
    <property type="project" value="UniProtKB-KW"/>
</dbReference>
<dbReference type="SMART" id="SM00507">
    <property type="entry name" value="HNHc"/>
    <property type="match status" value="1"/>
</dbReference>
<keyword evidence="3" id="KW-1185">Reference proteome</keyword>
<name>A0A561VGI6_ACTTI</name>
<keyword evidence="2" id="KW-0378">Hydrolase</keyword>
<dbReference type="InterPro" id="IPR003615">
    <property type="entry name" value="HNH_nuc"/>
</dbReference>
<proteinExistence type="predicted"/>
<gene>
    <name evidence="2" type="ORF">FHX34_107219</name>
</gene>
<protein>
    <submittedName>
        <fullName evidence="2">HNH endonuclease</fullName>
    </submittedName>
</protein>
<organism evidence="2 3">
    <name type="scientific">Actinoplanes teichomyceticus</name>
    <dbReference type="NCBI Taxonomy" id="1867"/>
    <lineage>
        <taxon>Bacteria</taxon>
        <taxon>Bacillati</taxon>
        <taxon>Actinomycetota</taxon>
        <taxon>Actinomycetes</taxon>
        <taxon>Micromonosporales</taxon>
        <taxon>Micromonosporaceae</taxon>
        <taxon>Actinoplanes</taxon>
    </lineage>
</organism>
<dbReference type="InterPro" id="IPR002711">
    <property type="entry name" value="HNH"/>
</dbReference>
<sequence>MRCTSCAESHNRERRIQYARQYYADNYPRRPEVYTCGACGLEFGWKARGGNPPRNCLSCTTANLRQRQNARNRAATTARRPVVFTCVICGEARPVARHGQIPVCCRDCRPEYARRAEQARRDANALPPTVWRTTCLGCGKTIEQIGRNGNFRKRCPSCAERAWKQQSQQWLKDRPEIRRVKNRNNKRNRRLARRDPASEKFTDIEIYERDGWVCGICKQPVDRTLIFPNLWSVSLDHVIPLVRGGKHRRDNVQCAHWLCNSRKTYRLESEMNQLRRRSKTIVTFVE</sequence>
<evidence type="ECO:0000313" key="3">
    <source>
        <dbReference type="Proteomes" id="UP000320239"/>
    </source>
</evidence>
<keyword evidence="2" id="KW-0540">Nuclease</keyword>
<reference evidence="2 3" key="1">
    <citation type="submission" date="2019-06" db="EMBL/GenBank/DDBJ databases">
        <title>Sequencing the genomes of 1000 actinobacteria strains.</title>
        <authorList>
            <person name="Klenk H.-P."/>
        </authorList>
    </citation>
    <scope>NUCLEOTIDE SEQUENCE [LARGE SCALE GENOMIC DNA]</scope>
    <source>
        <strain evidence="2 3">DSM 43866</strain>
    </source>
</reference>
<dbReference type="Pfam" id="PF01844">
    <property type="entry name" value="HNH"/>
    <property type="match status" value="1"/>
</dbReference>
<dbReference type="GO" id="GO:0003676">
    <property type="term" value="F:nucleic acid binding"/>
    <property type="evidence" value="ECO:0007669"/>
    <property type="project" value="InterPro"/>
</dbReference>
<dbReference type="EMBL" id="VIWY01000007">
    <property type="protein sequence ID" value="TWG10723.1"/>
    <property type="molecule type" value="Genomic_DNA"/>
</dbReference>
<feature type="domain" description="HNH nuclease" evidence="1">
    <location>
        <begin position="201"/>
        <end position="261"/>
    </location>
</feature>
<accession>A0A561VGI6</accession>
<dbReference type="CDD" id="cd00085">
    <property type="entry name" value="HNHc"/>
    <property type="match status" value="1"/>
</dbReference>
<dbReference type="AlphaFoldDB" id="A0A561VGI6"/>
<dbReference type="RefSeq" id="WP_164465837.1">
    <property type="nucleotide sequence ID" value="NZ_BOMX01000069.1"/>
</dbReference>
<dbReference type="Proteomes" id="UP000320239">
    <property type="component" value="Unassembled WGS sequence"/>
</dbReference>
<keyword evidence="2" id="KW-0255">Endonuclease</keyword>
<dbReference type="GO" id="GO:0008270">
    <property type="term" value="F:zinc ion binding"/>
    <property type="evidence" value="ECO:0007669"/>
    <property type="project" value="InterPro"/>
</dbReference>
<evidence type="ECO:0000313" key="2">
    <source>
        <dbReference type="EMBL" id="TWG10723.1"/>
    </source>
</evidence>
<comment type="caution">
    <text evidence="2">The sequence shown here is derived from an EMBL/GenBank/DDBJ whole genome shotgun (WGS) entry which is preliminary data.</text>
</comment>